<sequence>MTGCENLVLSVKIYRKRGTLLACSISAKQSFLVSIQFCDDLKCLSPIRCSIYSPFFTITIFAFFDFTSNRLPNSFALLRKFSCDDCCIHYKKKPHKAHGKDASNEQIIVIFTANILEHFFAQFFAGCTAVAY</sequence>
<dbReference type="AlphaFoldDB" id="A0A914ZI07"/>
<dbReference type="Proteomes" id="UP000887569">
    <property type="component" value="Unplaced"/>
</dbReference>
<organism evidence="1 2">
    <name type="scientific">Parascaris univalens</name>
    <name type="common">Nematode worm</name>
    <dbReference type="NCBI Taxonomy" id="6257"/>
    <lineage>
        <taxon>Eukaryota</taxon>
        <taxon>Metazoa</taxon>
        <taxon>Ecdysozoa</taxon>
        <taxon>Nematoda</taxon>
        <taxon>Chromadorea</taxon>
        <taxon>Rhabditida</taxon>
        <taxon>Spirurina</taxon>
        <taxon>Ascaridomorpha</taxon>
        <taxon>Ascaridoidea</taxon>
        <taxon>Ascarididae</taxon>
        <taxon>Parascaris</taxon>
    </lineage>
</organism>
<name>A0A914ZI07_PARUN</name>
<keyword evidence="1" id="KW-1185">Reference proteome</keyword>
<evidence type="ECO:0000313" key="2">
    <source>
        <dbReference type="WBParaSite" id="PgB04_g098_t01"/>
    </source>
</evidence>
<reference evidence="2" key="1">
    <citation type="submission" date="2022-11" db="UniProtKB">
        <authorList>
            <consortium name="WormBaseParasite"/>
        </authorList>
    </citation>
    <scope>IDENTIFICATION</scope>
</reference>
<accession>A0A914ZI07</accession>
<proteinExistence type="predicted"/>
<dbReference type="WBParaSite" id="PgB04_g098_t01">
    <property type="protein sequence ID" value="PgB04_g098_t01"/>
    <property type="gene ID" value="PgB04_g098"/>
</dbReference>
<protein>
    <submittedName>
        <fullName evidence="2">Uncharacterized protein</fullName>
    </submittedName>
</protein>
<evidence type="ECO:0000313" key="1">
    <source>
        <dbReference type="Proteomes" id="UP000887569"/>
    </source>
</evidence>